<evidence type="ECO:0000313" key="2">
    <source>
        <dbReference type="EMBL" id="RVX07450.1"/>
    </source>
</evidence>
<keyword evidence="1" id="KW-0812">Transmembrane</keyword>
<name>A0A438JES6_VITVI</name>
<evidence type="ECO:0000256" key="1">
    <source>
        <dbReference type="SAM" id="Phobius"/>
    </source>
</evidence>
<keyword evidence="1" id="KW-1133">Transmembrane helix</keyword>
<dbReference type="AlphaFoldDB" id="A0A438JES6"/>
<feature type="transmembrane region" description="Helical" evidence="1">
    <location>
        <begin position="12"/>
        <end position="33"/>
    </location>
</feature>
<organism evidence="2 3">
    <name type="scientific">Vitis vinifera</name>
    <name type="common">Grape</name>
    <dbReference type="NCBI Taxonomy" id="29760"/>
    <lineage>
        <taxon>Eukaryota</taxon>
        <taxon>Viridiplantae</taxon>
        <taxon>Streptophyta</taxon>
        <taxon>Embryophyta</taxon>
        <taxon>Tracheophyta</taxon>
        <taxon>Spermatophyta</taxon>
        <taxon>Magnoliopsida</taxon>
        <taxon>eudicotyledons</taxon>
        <taxon>Gunneridae</taxon>
        <taxon>Pentapetalae</taxon>
        <taxon>rosids</taxon>
        <taxon>Vitales</taxon>
        <taxon>Vitaceae</taxon>
        <taxon>Viteae</taxon>
        <taxon>Vitis</taxon>
    </lineage>
</organism>
<sequence>MGKSEDFAVDQLIIFISFTGVTSYLKSFILSTVMQEIFLSSLRALQPELCITAAYGNILPRKFLKIHQWVSSEILVISLSEWFLTKLEVGLGKQGLDIETRPPPKPTPIHEMPTKTGTLAALMPPCPFPTVYYPSILVDH</sequence>
<accession>A0A438JES6</accession>
<keyword evidence="1" id="KW-0472">Membrane</keyword>
<protein>
    <submittedName>
        <fullName evidence="2">Uncharacterized protein</fullName>
    </submittedName>
</protein>
<evidence type="ECO:0000313" key="3">
    <source>
        <dbReference type="Proteomes" id="UP000288805"/>
    </source>
</evidence>
<proteinExistence type="predicted"/>
<dbReference type="Proteomes" id="UP000288805">
    <property type="component" value="Unassembled WGS sequence"/>
</dbReference>
<gene>
    <name evidence="2" type="ORF">CK203_025258</name>
</gene>
<dbReference type="EMBL" id="QGNW01000045">
    <property type="protein sequence ID" value="RVX07450.1"/>
    <property type="molecule type" value="Genomic_DNA"/>
</dbReference>
<comment type="caution">
    <text evidence="2">The sequence shown here is derived from an EMBL/GenBank/DDBJ whole genome shotgun (WGS) entry which is preliminary data.</text>
</comment>
<reference evidence="2 3" key="1">
    <citation type="journal article" date="2018" name="PLoS Genet.">
        <title>Population sequencing reveals clonal diversity and ancestral inbreeding in the grapevine cultivar Chardonnay.</title>
        <authorList>
            <person name="Roach M.J."/>
            <person name="Johnson D.L."/>
            <person name="Bohlmann J."/>
            <person name="van Vuuren H.J."/>
            <person name="Jones S.J."/>
            <person name="Pretorius I.S."/>
            <person name="Schmidt S.A."/>
            <person name="Borneman A.R."/>
        </authorList>
    </citation>
    <scope>NUCLEOTIDE SEQUENCE [LARGE SCALE GENOMIC DNA]</scope>
    <source>
        <strain evidence="3">cv. Chardonnay</strain>
        <tissue evidence="2">Leaf</tissue>
    </source>
</reference>